<keyword evidence="1" id="KW-1185">Reference proteome</keyword>
<organism evidence="1 2">
    <name type="scientific">Sipha flava</name>
    <name type="common">yellow sugarcane aphid</name>
    <dbReference type="NCBI Taxonomy" id="143950"/>
    <lineage>
        <taxon>Eukaryota</taxon>
        <taxon>Metazoa</taxon>
        <taxon>Ecdysozoa</taxon>
        <taxon>Arthropoda</taxon>
        <taxon>Hexapoda</taxon>
        <taxon>Insecta</taxon>
        <taxon>Pterygota</taxon>
        <taxon>Neoptera</taxon>
        <taxon>Paraneoptera</taxon>
        <taxon>Hemiptera</taxon>
        <taxon>Sternorrhyncha</taxon>
        <taxon>Aphidomorpha</taxon>
        <taxon>Aphidoidea</taxon>
        <taxon>Aphididae</taxon>
        <taxon>Sipha</taxon>
    </lineage>
</organism>
<dbReference type="PANTHER" id="PTHR46289:SF14">
    <property type="entry name" value="DUF4371 DOMAIN-CONTAINING PROTEIN"/>
    <property type="match status" value="1"/>
</dbReference>
<dbReference type="AlphaFoldDB" id="A0A8B8GLE0"/>
<dbReference type="OrthoDB" id="6619179at2759"/>
<reference evidence="2" key="1">
    <citation type="submission" date="2025-08" db="UniProtKB">
        <authorList>
            <consortium name="RefSeq"/>
        </authorList>
    </citation>
    <scope>IDENTIFICATION</scope>
    <source>
        <tissue evidence="2">Whole body</tissue>
    </source>
</reference>
<sequence>MARGQVHQYGSTTHYQRRIILGRQSRLVYQNERHCKWFVVGSLSILIPERIAVGSARTCVFGVRSWMPSTRCKSLARSSFLLTSIIYVCHACDGPNNFNSECLPFFTGRFKDFMINDKKSRFTEETLSLNNLGIFVPKILISKIHEDTIQIFESIWNQFLNVQRLSDRFANREAFIRKLQGEMIWWKEYWNKEKNDVPDTALNSLEHCDKDMFPTIYSLLKILASFTVSIASAERSFSPLKKIKTWLRCKKNFLNWRFYIVIEINILT</sequence>
<proteinExistence type="predicted"/>
<dbReference type="GeneID" id="112693289"/>
<name>A0A8B8GLE0_9HEMI</name>
<gene>
    <name evidence="2" type="primary">LOC112693289</name>
</gene>
<evidence type="ECO:0000313" key="1">
    <source>
        <dbReference type="Proteomes" id="UP000694846"/>
    </source>
</evidence>
<evidence type="ECO:0000313" key="2">
    <source>
        <dbReference type="RefSeq" id="XP_025424069.1"/>
    </source>
</evidence>
<dbReference type="InterPro" id="IPR052958">
    <property type="entry name" value="IFN-induced_PKR_regulator"/>
</dbReference>
<accession>A0A8B8GLE0</accession>
<dbReference type="Proteomes" id="UP000694846">
    <property type="component" value="Unplaced"/>
</dbReference>
<dbReference type="RefSeq" id="XP_025424069.1">
    <property type="nucleotide sequence ID" value="XM_025568284.1"/>
</dbReference>
<dbReference type="PANTHER" id="PTHR46289">
    <property type="entry name" value="52 KDA REPRESSOR OF THE INHIBITOR OF THE PROTEIN KINASE-LIKE PROTEIN-RELATED"/>
    <property type="match status" value="1"/>
</dbReference>
<protein>
    <submittedName>
        <fullName evidence="2">Uncharacterized protein LOC112693289</fullName>
    </submittedName>
</protein>